<reference evidence="1" key="1">
    <citation type="journal article" date="2020" name="Stud. Mycol.">
        <title>101 Dothideomycetes genomes: a test case for predicting lifestyles and emergence of pathogens.</title>
        <authorList>
            <person name="Haridas S."/>
            <person name="Albert R."/>
            <person name="Binder M."/>
            <person name="Bloem J."/>
            <person name="Labutti K."/>
            <person name="Salamov A."/>
            <person name="Andreopoulos B."/>
            <person name="Baker S."/>
            <person name="Barry K."/>
            <person name="Bills G."/>
            <person name="Bluhm B."/>
            <person name="Cannon C."/>
            <person name="Castanera R."/>
            <person name="Culley D."/>
            <person name="Daum C."/>
            <person name="Ezra D."/>
            <person name="Gonzalez J."/>
            <person name="Henrissat B."/>
            <person name="Kuo A."/>
            <person name="Liang C."/>
            <person name="Lipzen A."/>
            <person name="Lutzoni F."/>
            <person name="Magnuson J."/>
            <person name="Mondo S."/>
            <person name="Nolan M."/>
            <person name="Ohm R."/>
            <person name="Pangilinan J."/>
            <person name="Park H.-J."/>
            <person name="Ramirez L."/>
            <person name="Alfaro M."/>
            <person name="Sun H."/>
            <person name="Tritt A."/>
            <person name="Yoshinaga Y."/>
            <person name="Zwiers L.-H."/>
            <person name="Turgeon B."/>
            <person name="Goodwin S."/>
            <person name="Spatafora J."/>
            <person name="Crous P."/>
            <person name="Grigoriev I."/>
        </authorList>
    </citation>
    <scope>NUCLEOTIDE SEQUENCE</scope>
    <source>
        <strain evidence="1">CBS 107.79</strain>
    </source>
</reference>
<dbReference type="EMBL" id="ML976668">
    <property type="protein sequence ID" value="KAF1975981.1"/>
    <property type="molecule type" value="Genomic_DNA"/>
</dbReference>
<accession>A0A6A5VFP6</accession>
<dbReference type="Proteomes" id="UP000800036">
    <property type="component" value="Unassembled WGS sequence"/>
</dbReference>
<keyword evidence="2" id="KW-1185">Reference proteome</keyword>
<dbReference type="AlphaFoldDB" id="A0A6A5VFP6"/>
<organism evidence="1 2">
    <name type="scientific">Bimuria novae-zelandiae CBS 107.79</name>
    <dbReference type="NCBI Taxonomy" id="1447943"/>
    <lineage>
        <taxon>Eukaryota</taxon>
        <taxon>Fungi</taxon>
        <taxon>Dikarya</taxon>
        <taxon>Ascomycota</taxon>
        <taxon>Pezizomycotina</taxon>
        <taxon>Dothideomycetes</taxon>
        <taxon>Pleosporomycetidae</taxon>
        <taxon>Pleosporales</taxon>
        <taxon>Massarineae</taxon>
        <taxon>Didymosphaeriaceae</taxon>
        <taxon>Bimuria</taxon>
    </lineage>
</organism>
<proteinExistence type="predicted"/>
<evidence type="ECO:0000313" key="1">
    <source>
        <dbReference type="EMBL" id="KAF1975981.1"/>
    </source>
</evidence>
<evidence type="ECO:0000313" key="2">
    <source>
        <dbReference type="Proteomes" id="UP000800036"/>
    </source>
</evidence>
<name>A0A6A5VFP6_9PLEO</name>
<gene>
    <name evidence="1" type="ORF">BU23DRAFT_631290</name>
</gene>
<sequence length="293" mass="33644">MADYAPPDSIDSLLLSRGTLVPKADTTGNLKSRFPSYATAPALIILKAGKTYYPVHEGLLDEHCEGWRTELNHQPGSQPHNTCPNCPHTLSDSWLVTSIFITWLHTPDLSWLFETDALDCDNLVDRHEDSDSLIIMGAHGSETSSLSCDVAIALYDIGFNLDAKQLVDQALSFLFNYFKPEGMLPTLQHLERAFSVKPRHETNLQEPFETNLQDFFIDLYYKRYNWVRFATEKFPEGFLKRFEERRRVHEEVRGGREDVLKLRDYHEVDEEHECYCECQFEGDGDGVGEFVVE</sequence>
<protein>
    <submittedName>
        <fullName evidence="1">Uncharacterized protein</fullName>
    </submittedName>
</protein>